<dbReference type="GO" id="GO:0005736">
    <property type="term" value="C:RNA polymerase I complex"/>
    <property type="evidence" value="ECO:0007669"/>
    <property type="project" value="TreeGrafter"/>
</dbReference>
<dbReference type="InterPro" id="IPR005570">
    <property type="entry name" value="RPABC3"/>
</dbReference>
<reference evidence="5" key="1">
    <citation type="submission" date="2014-11" db="EMBL/GenBank/DDBJ databases">
        <authorList>
            <person name="Otto D Thomas"/>
            <person name="Naeem Raeece"/>
        </authorList>
    </citation>
    <scope>NUCLEOTIDE SEQUENCE</scope>
</reference>
<proteinExistence type="inferred from homology"/>
<dbReference type="PANTHER" id="PTHR10917">
    <property type="entry name" value="DNA-DIRECTED RNA POLYMERASES I, II, AND III SUBUNIT RPABC3"/>
    <property type="match status" value="1"/>
</dbReference>
<comment type="subcellular location">
    <subcellularLocation>
        <location evidence="1">Nucleus</location>
    </subcellularLocation>
</comment>
<keyword evidence="3 4" id="KW-0539">Nucleus</keyword>
<name>A0A0G4HZ78_9ALVE</name>
<evidence type="ECO:0000256" key="1">
    <source>
        <dbReference type="ARBA" id="ARBA00004123"/>
    </source>
</evidence>
<dbReference type="GO" id="GO:0005666">
    <property type="term" value="C:RNA polymerase III complex"/>
    <property type="evidence" value="ECO:0007669"/>
    <property type="project" value="TreeGrafter"/>
</dbReference>
<dbReference type="SMART" id="SM00658">
    <property type="entry name" value="RPOL8c"/>
    <property type="match status" value="1"/>
</dbReference>
<comment type="function">
    <text evidence="4">DNA-dependent RNA polymerase catalyzes the transcription of DNA into RNA using the four ribonucleoside triphosphates as substrates. Common component of RNA polymerases I, II and III which synthesize ribosomal RNA precursors, mRNA precursors and many functional non-coding RNAs, and small RNAs, such as 5S rRNA and tRNAs, respectively.</text>
</comment>
<dbReference type="Pfam" id="PF03870">
    <property type="entry name" value="RNA_pol_Rpb8"/>
    <property type="match status" value="1"/>
</dbReference>
<evidence type="ECO:0000256" key="3">
    <source>
        <dbReference type="ARBA" id="ARBA00023242"/>
    </source>
</evidence>
<sequence length="140" mass="16033">MASTSLFEDTFSTDAINDEVFQNVARLTCHSVAYETELVLDINSQLFPVSKSDQLIIKLASSIKDKSGTDHNVLKKWDYCMYGKVFRIDEENQKKVTVYASFGGLMMSLKGQPRYLNSIQNNKRLYILMKKQGSDETMHF</sequence>
<dbReference type="PhylomeDB" id="A0A0G4HZ78"/>
<dbReference type="PANTHER" id="PTHR10917:SF0">
    <property type="entry name" value="DNA-DIRECTED RNA POLYMERASES I, II, AND III SUBUNIT RPABC3"/>
    <property type="match status" value="1"/>
</dbReference>
<dbReference type="AlphaFoldDB" id="A0A0G4HZ78"/>
<dbReference type="EMBL" id="CDMZ01004485">
    <property type="protein sequence ID" value="CEM49882.1"/>
    <property type="molecule type" value="Genomic_DNA"/>
</dbReference>
<dbReference type="GO" id="GO:0006351">
    <property type="term" value="P:DNA-templated transcription"/>
    <property type="evidence" value="ECO:0007669"/>
    <property type="project" value="UniProtKB-UniRule"/>
</dbReference>
<accession>A0A0G4HZ78</accession>
<evidence type="ECO:0000313" key="5">
    <source>
        <dbReference type="EMBL" id="CEM49882.1"/>
    </source>
</evidence>
<dbReference type="VEuPathDB" id="CryptoDB:Cvel_9667"/>
<dbReference type="InterPro" id="IPR012340">
    <property type="entry name" value="NA-bd_OB-fold"/>
</dbReference>
<organism evidence="5">
    <name type="scientific">Chromera velia CCMP2878</name>
    <dbReference type="NCBI Taxonomy" id="1169474"/>
    <lineage>
        <taxon>Eukaryota</taxon>
        <taxon>Sar</taxon>
        <taxon>Alveolata</taxon>
        <taxon>Colpodellida</taxon>
        <taxon>Chromeraceae</taxon>
        <taxon>Chromera</taxon>
    </lineage>
</organism>
<comment type="similarity">
    <text evidence="2 4">Belongs to the eukaryotic RPB8 RNA polymerase subunit family.</text>
</comment>
<dbReference type="SUPFAM" id="SSF50249">
    <property type="entry name" value="Nucleic acid-binding proteins"/>
    <property type="match status" value="1"/>
</dbReference>
<dbReference type="GO" id="GO:0003899">
    <property type="term" value="F:DNA-directed RNA polymerase activity"/>
    <property type="evidence" value="ECO:0007669"/>
    <property type="project" value="UniProtKB-UniRule"/>
</dbReference>
<protein>
    <recommendedName>
        <fullName evidence="4">DNA-directed RNA polymerases I, II, and III subunit RPABC3</fullName>
    </recommendedName>
</protein>
<dbReference type="PIRSF" id="PIRSF000779">
    <property type="entry name" value="RNA_pol_Rpb8"/>
    <property type="match status" value="1"/>
</dbReference>
<evidence type="ECO:0000256" key="4">
    <source>
        <dbReference type="PIRNR" id="PIRNR000779"/>
    </source>
</evidence>
<dbReference type="Gene3D" id="2.40.50.140">
    <property type="entry name" value="Nucleic acid-binding proteins"/>
    <property type="match status" value="1"/>
</dbReference>
<evidence type="ECO:0000256" key="2">
    <source>
        <dbReference type="ARBA" id="ARBA00008912"/>
    </source>
</evidence>
<gene>
    <name evidence="5" type="ORF">Cvel_9667</name>
</gene>
<dbReference type="GO" id="GO:0005665">
    <property type="term" value="C:RNA polymerase II, core complex"/>
    <property type="evidence" value="ECO:0007669"/>
    <property type="project" value="UniProtKB-UniRule"/>
</dbReference>